<evidence type="ECO:0000313" key="2">
    <source>
        <dbReference type="EMBL" id="EFJ40243.1"/>
    </source>
</evidence>
<reference evidence="2 3" key="1">
    <citation type="journal article" date="2010" name="Science">
        <title>Genomic analysis of organismal complexity in the multicellular green alga Volvox carteri.</title>
        <authorList>
            <person name="Prochnik S.E."/>
            <person name="Umen J."/>
            <person name="Nedelcu A.M."/>
            <person name="Hallmann A."/>
            <person name="Miller S.M."/>
            <person name="Nishii I."/>
            <person name="Ferris P."/>
            <person name="Kuo A."/>
            <person name="Mitros T."/>
            <person name="Fritz-Laylin L.K."/>
            <person name="Hellsten U."/>
            <person name="Chapman J."/>
            <person name="Simakov O."/>
            <person name="Rensing S.A."/>
            <person name="Terry A."/>
            <person name="Pangilinan J."/>
            <person name="Kapitonov V."/>
            <person name="Jurka J."/>
            <person name="Salamov A."/>
            <person name="Shapiro H."/>
            <person name="Schmutz J."/>
            <person name="Grimwood J."/>
            <person name="Lindquist E."/>
            <person name="Lucas S."/>
            <person name="Grigoriev I.V."/>
            <person name="Schmitt R."/>
            <person name="Kirk D."/>
            <person name="Rokhsar D.S."/>
        </authorList>
    </citation>
    <scope>NUCLEOTIDE SEQUENCE [LARGE SCALE GENOMIC DNA]</scope>
    <source>
        <strain evidence="3">f. Nagariensis / Eve</strain>
    </source>
</reference>
<organism evidence="3">
    <name type="scientific">Volvox carteri f. nagariensis</name>
    <dbReference type="NCBI Taxonomy" id="3068"/>
    <lineage>
        <taxon>Eukaryota</taxon>
        <taxon>Viridiplantae</taxon>
        <taxon>Chlorophyta</taxon>
        <taxon>core chlorophytes</taxon>
        <taxon>Chlorophyceae</taxon>
        <taxon>CS clade</taxon>
        <taxon>Chlamydomonadales</taxon>
        <taxon>Volvocaceae</taxon>
        <taxon>Volvox</taxon>
    </lineage>
</organism>
<evidence type="ECO:0000313" key="3">
    <source>
        <dbReference type="Proteomes" id="UP000001058"/>
    </source>
</evidence>
<name>D8UJ51_VOLCA</name>
<proteinExistence type="predicted"/>
<sequence length="109" mass="12604">MYRCVAIRNRARSCADRVVDMYKEYPRELFGFENVKLQPGVLTFRTILRSRTSSSKRKAFFKEVSSLAVVDFADSLCSILTRLKPAPSVRAAAHTGQRDKPLKPFKRWY</sequence>
<dbReference type="InParanoid" id="D8UJ51"/>
<dbReference type="KEGG" id="vcn:VOLCADRAFT_99983"/>
<dbReference type="RefSeq" id="XP_002958683.1">
    <property type="nucleotide sequence ID" value="XM_002958637.1"/>
</dbReference>
<accession>D8UJ51</accession>
<keyword evidence="3" id="KW-1185">Reference proteome</keyword>
<dbReference type="AlphaFoldDB" id="D8UJ51"/>
<evidence type="ECO:0000256" key="1">
    <source>
        <dbReference type="SAM" id="MobiDB-lite"/>
    </source>
</evidence>
<protein>
    <submittedName>
        <fullName evidence="2">Uncharacterized protein</fullName>
    </submittedName>
</protein>
<dbReference type="GeneID" id="9628151"/>
<dbReference type="EMBL" id="GL378422">
    <property type="protein sequence ID" value="EFJ40243.1"/>
    <property type="molecule type" value="Genomic_DNA"/>
</dbReference>
<gene>
    <name evidence="2" type="ORF">VOLCADRAFT_99983</name>
</gene>
<dbReference type="Proteomes" id="UP000001058">
    <property type="component" value="Unassembled WGS sequence"/>
</dbReference>
<feature type="region of interest" description="Disordered" evidence="1">
    <location>
        <begin position="90"/>
        <end position="109"/>
    </location>
</feature>